<reference evidence="6" key="1">
    <citation type="journal article" date="2019" name="Int. J. Syst. Evol. Microbiol.">
        <title>The Global Catalogue of Microorganisms (GCM) 10K type strain sequencing project: providing services to taxonomists for standard genome sequencing and annotation.</title>
        <authorList>
            <consortium name="The Broad Institute Genomics Platform"/>
            <consortium name="The Broad Institute Genome Sequencing Center for Infectious Disease"/>
            <person name="Wu L."/>
            <person name="Ma J."/>
        </authorList>
    </citation>
    <scope>NUCLEOTIDE SEQUENCE [LARGE SCALE GENOMIC DNA]</scope>
    <source>
        <strain evidence="6">JCM 18303</strain>
    </source>
</reference>
<dbReference type="PANTHER" id="PTHR42659">
    <property type="entry name" value="XANTHINE DEHYDROGENASE SUBUNIT C-RELATED"/>
    <property type="match status" value="1"/>
</dbReference>
<keyword evidence="3" id="KW-0560">Oxidoreductase</keyword>
<keyword evidence="2" id="KW-0274">FAD</keyword>
<evidence type="ECO:0000256" key="1">
    <source>
        <dbReference type="ARBA" id="ARBA00022630"/>
    </source>
</evidence>
<evidence type="ECO:0000313" key="6">
    <source>
        <dbReference type="Proteomes" id="UP001428817"/>
    </source>
</evidence>
<organism evidence="5 6">
    <name type="scientific">Pseudonocardia eucalypti</name>
    <dbReference type="NCBI Taxonomy" id="648755"/>
    <lineage>
        <taxon>Bacteria</taxon>
        <taxon>Bacillati</taxon>
        <taxon>Actinomycetota</taxon>
        <taxon>Actinomycetes</taxon>
        <taxon>Pseudonocardiales</taxon>
        <taxon>Pseudonocardiaceae</taxon>
        <taxon>Pseudonocardia</taxon>
    </lineage>
</organism>
<dbReference type="Pfam" id="PF03450">
    <property type="entry name" value="CO_deh_flav_C"/>
    <property type="match status" value="1"/>
</dbReference>
<dbReference type="SUPFAM" id="SSF56176">
    <property type="entry name" value="FAD-binding/transporter-associated domain-like"/>
    <property type="match status" value="1"/>
</dbReference>
<comment type="caution">
    <text evidence="5">The sequence shown here is derived from an EMBL/GenBank/DDBJ whole genome shotgun (WGS) entry which is preliminary data.</text>
</comment>
<keyword evidence="6" id="KW-1185">Reference proteome</keyword>
<gene>
    <name evidence="5" type="ORF">GCM10023321_11810</name>
</gene>
<dbReference type="InterPro" id="IPR016167">
    <property type="entry name" value="FAD-bd_PCMH_sub1"/>
</dbReference>
<dbReference type="InterPro" id="IPR016169">
    <property type="entry name" value="FAD-bd_PCMH_sub2"/>
</dbReference>
<dbReference type="Gene3D" id="3.30.43.10">
    <property type="entry name" value="Uridine Diphospho-n-acetylenolpyruvylglucosamine Reductase, domain 2"/>
    <property type="match status" value="1"/>
</dbReference>
<dbReference type="InterPro" id="IPR051312">
    <property type="entry name" value="Diverse_Substr_Oxidored"/>
</dbReference>
<feature type="domain" description="FAD-binding PCMH-type" evidence="4">
    <location>
        <begin position="1"/>
        <end position="178"/>
    </location>
</feature>
<dbReference type="Gene3D" id="3.30.390.50">
    <property type="entry name" value="CO dehydrogenase flavoprotein, C-terminal domain"/>
    <property type="match status" value="1"/>
</dbReference>
<evidence type="ECO:0000256" key="3">
    <source>
        <dbReference type="ARBA" id="ARBA00023002"/>
    </source>
</evidence>
<dbReference type="PANTHER" id="PTHR42659:SF2">
    <property type="entry name" value="XANTHINE DEHYDROGENASE SUBUNIT C-RELATED"/>
    <property type="match status" value="1"/>
</dbReference>
<evidence type="ECO:0000259" key="4">
    <source>
        <dbReference type="PROSITE" id="PS51387"/>
    </source>
</evidence>
<accession>A0ABP9PM13</accession>
<dbReference type="PROSITE" id="PS51387">
    <property type="entry name" value="FAD_PCMH"/>
    <property type="match status" value="1"/>
</dbReference>
<dbReference type="Gene3D" id="3.30.465.10">
    <property type="match status" value="1"/>
</dbReference>
<dbReference type="Pfam" id="PF00941">
    <property type="entry name" value="FAD_binding_5"/>
    <property type="match status" value="1"/>
</dbReference>
<dbReference type="EMBL" id="BAABJP010000004">
    <property type="protein sequence ID" value="GAA5148873.1"/>
    <property type="molecule type" value="Genomic_DNA"/>
</dbReference>
<dbReference type="InterPro" id="IPR002346">
    <property type="entry name" value="Mopterin_DH_FAD-bd"/>
</dbReference>
<keyword evidence="1" id="KW-0285">Flavoprotein</keyword>
<name>A0ABP9PM13_9PSEU</name>
<dbReference type="InterPro" id="IPR016166">
    <property type="entry name" value="FAD-bd_PCMH"/>
</dbReference>
<dbReference type="SUPFAM" id="SSF55447">
    <property type="entry name" value="CO dehydrogenase flavoprotein C-terminal domain-like"/>
    <property type="match status" value="1"/>
</dbReference>
<evidence type="ECO:0000256" key="2">
    <source>
        <dbReference type="ARBA" id="ARBA00022827"/>
    </source>
</evidence>
<protein>
    <submittedName>
        <fullName evidence="5">Xanthine dehydrogenase family protein subunit M</fullName>
    </submittedName>
</protein>
<dbReference type="InterPro" id="IPR036318">
    <property type="entry name" value="FAD-bd_PCMH-like_sf"/>
</dbReference>
<dbReference type="SMART" id="SM01092">
    <property type="entry name" value="CO_deh_flav_C"/>
    <property type="match status" value="1"/>
</dbReference>
<sequence>MKPAAFEYHAPATVEEAAALLAELGDQAKLIAGGQSLVPMLALRLAVFDHLVDVSRTAGLRGVRRESGGALWIGAGTTQAAIERSAEVAEAVPLLARATPLIGHFQIRNRGTLGGSIAHADAAAEYPAVAVTLDAELEAVSAAGARTIPSAKFFLGQWTTELGADEVLTGLRFPVWRGRTGFAVEEFARRHGDFAIAGAAIAVELDPDDRIRRCGIGLFGLGSKPERATAVEAELIGRHLADVAADEVGRAAISGLGPCAADLHGSAEYRARVGAAVVARGWQRALREAGDG</sequence>
<dbReference type="RefSeq" id="WP_185062748.1">
    <property type="nucleotide sequence ID" value="NZ_BAABJP010000004.1"/>
</dbReference>
<dbReference type="InterPro" id="IPR005107">
    <property type="entry name" value="CO_DH_flav_C"/>
</dbReference>
<proteinExistence type="predicted"/>
<dbReference type="Proteomes" id="UP001428817">
    <property type="component" value="Unassembled WGS sequence"/>
</dbReference>
<dbReference type="InterPro" id="IPR036683">
    <property type="entry name" value="CO_DH_flav_C_dom_sf"/>
</dbReference>
<evidence type="ECO:0000313" key="5">
    <source>
        <dbReference type="EMBL" id="GAA5148873.1"/>
    </source>
</evidence>